<dbReference type="SUPFAM" id="SSF52540">
    <property type="entry name" value="P-loop containing nucleoside triphosphate hydrolases"/>
    <property type="match status" value="1"/>
</dbReference>
<accession>W4VMJ8</accession>
<evidence type="ECO:0000259" key="4">
    <source>
        <dbReference type="Pfam" id="PF00005"/>
    </source>
</evidence>
<dbReference type="GO" id="GO:0005524">
    <property type="term" value="F:ATP binding"/>
    <property type="evidence" value="ECO:0007669"/>
    <property type="project" value="InterPro"/>
</dbReference>
<keyword evidence="1" id="KW-1003">Cell membrane</keyword>
<proteinExistence type="predicted"/>
<evidence type="ECO:0000256" key="2">
    <source>
        <dbReference type="ARBA" id="ARBA00022967"/>
    </source>
</evidence>
<keyword evidence="6" id="KW-1185">Reference proteome</keyword>
<evidence type="ECO:0000256" key="3">
    <source>
        <dbReference type="ARBA" id="ARBA00023136"/>
    </source>
</evidence>
<evidence type="ECO:0000313" key="5">
    <source>
        <dbReference type="EMBL" id="GAE94063.1"/>
    </source>
</evidence>
<dbReference type="PANTHER" id="PTHR43875:SF15">
    <property type="entry name" value="TREHALOSE IMPORT ATP-BINDING PROTEIN SUGC"/>
    <property type="match status" value="1"/>
</dbReference>
<dbReference type="GO" id="GO:0016887">
    <property type="term" value="F:ATP hydrolysis activity"/>
    <property type="evidence" value="ECO:0007669"/>
    <property type="project" value="InterPro"/>
</dbReference>
<organism evidence="5 6">
    <name type="scientific">Gracilibacillus boraciitolerans JCM 21714</name>
    <dbReference type="NCBI Taxonomy" id="1298598"/>
    <lineage>
        <taxon>Bacteria</taxon>
        <taxon>Bacillati</taxon>
        <taxon>Bacillota</taxon>
        <taxon>Bacilli</taxon>
        <taxon>Bacillales</taxon>
        <taxon>Bacillaceae</taxon>
        <taxon>Gracilibacillus</taxon>
    </lineage>
</organism>
<dbReference type="GO" id="GO:0055052">
    <property type="term" value="C:ATP-binding cassette (ABC) transporter complex, substrate-binding subunit-containing"/>
    <property type="evidence" value="ECO:0007669"/>
    <property type="project" value="TreeGrafter"/>
</dbReference>
<dbReference type="InterPro" id="IPR003439">
    <property type="entry name" value="ABC_transporter-like_ATP-bd"/>
</dbReference>
<reference evidence="5 6" key="1">
    <citation type="journal article" date="2014" name="Genome Announc.">
        <title>Draft Genome Sequence of the Boron-Tolerant and Moderately Halotolerant Bacterium Gracilibacillus boraciitolerans JCM 21714T.</title>
        <authorList>
            <person name="Ahmed I."/>
            <person name="Oshima K."/>
            <person name="Suda W."/>
            <person name="Kitamura K."/>
            <person name="Iida T."/>
            <person name="Ohmori Y."/>
            <person name="Fujiwara T."/>
            <person name="Hattori M."/>
            <person name="Ohkuma M."/>
        </authorList>
    </citation>
    <scope>NUCLEOTIDE SEQUENCE [LARGE SCALE GENOMIC DNA]</scope>
    <source>
        <strain evidence="5 6">JCM 21714</strain>
    </source>
</reference>
<dbReference type="Proteomes" id="UP000019102">
    <property type="component" value="Unassembled WGS sequence"/>
</dbReference>
<dbReference type="EMBL" id="BAVS01000018">
    <property type="protein sequence ID" value="GAE94063.1"/>
    <property type="molecule type" value="Genomic_DNA"/>
</dbReference>
<keyword evidence="2" id="KW-1278">Translocase</keyword>
<protein>
    <submittedName>
        <fullName evidence="5">Glycerol-3-phosphate ABC transporter UgpC</fullName>
    </submittedName>
</protein>
<dbReference type="AlphaFoldDB" id="W4VMJ8"/>
<dbReference type="InterPro" id="IPR027417">
    <property type="entry name" value="P-loop_NTPase"/>
</dbReference>
<dbReference type="STRING" id="1298598.JCM21714_3195"/>
<gene>
    <name evidence="5" type="ORF">JCM21714_3195</name>
</gene>
<keyword evidence="3" id="KW-0472">Membrane</keyword>
<dbReference type="PANTHER" id="PTHR43875">
    <property type="entry name" value="MALTODEXTRIN IMPORT ATP-BINDING PROTEIN MSMX"/>
    <property type="match status" value="1"/>
</dbReference>
<dbReference type="Gene3D" id="3.40.50.300">
    <property type="entry name" value="P-loop containing nucleotide triphosphate hydrolases"/>
    <property type="match status" value="1"/>
</dbReference>
<sequence length="91" mass="10196">MYSVELKNVDKTYDKEELVVKDVNVTIEPGEFFVLVGPSGCGKSTVLRMIAGLEEISSGFILIDGQIANHLSPQVSENYQWFSKIMPYTHI</sequence>
<dbReference type="Pfam" id="PF00005">
    <property type="entry name" value="ABC_tran"/>
    <property type="match status" value="1"/>
</dbReference>
<comment type="caution">
    <text evidence="5">The sequence shown here is derived from an EMBL/GenBank/DDBJ whole genome shotgun (WGS) entry which is preliminary data.</text>
</comment>
<feature type="domain" description="ABC transporter" evidence="4">
    <location>
        <begin position="20"/>
        <end position="70"/>
    </location>
</feature>
<name>W4VMJ8_9BACI</name>
<evidence type="ECO:0000313" key="6">
    <source>
        <dbReference type="Proteomes" id="UP000019102"/>
    </source>
</evidence>
<dbReference type="InterPro" id="IPR047641">
    <property type="entry name" value="ABC_transpr_MalK/UgpC-like"/>
</dbReference>
<dbReference type="eggNOG" id="COG3842">
    <property type="taxonomic scope" value="Bacteria"/>
</dbReference>
<evidence type="ECO:0000256" key="1">
    <source>
        <dbReference type="ARBA" id="ARBA00022475"/>
    </source>
</evidence>